<dbReference type="InterPro" id="IPR009057">
    <property type="entry name" value="Homeodomain-like_sf"/>
</dbReference>
<feature type="compositionally biased region" description="Acidic residues" evidence="1">
    <location>
        <begin position="148"/>
        <end position="157"/>
    </location>
</feature>
<dbReference type="FunCoup" id="W5MIY1">
    <property type="interactions" value="1"/>
</dbReference>
<feature type="compositionally biased region" description="Basic and acidic residues" evidence="1">
    <location>
        <begin position="131"/>
        <end position="147"/>
    </location>
</feature>
<dbReference type="STRING" id="7918.ENSLOCP00000008340"/>
<evidence type="ECO:0000313" key="2">
    <source>
        <dbReference type="Ensembl" id="ENSLOCP00000008340.1"/>
    </source>
</evidence>
<dbReference type="AlphaFoldDB" id="W5MIY1"/>
<dbReference type="EMBL" id="AHAT01034860">
    <property type="status" value="NOT_ANNOTATED_CDS"/>
    <property type="molecule type" value="Genomic_DNA"/>
</dbReference>
<keyword evidence="3" id="KW-1185">Reference proteome</keyword>
<dbReference type="EMBL" id="AHAT01034859">
    <property type="status" value="NOT_ANNOTATED_CDS"/>
    <property type="molecule type" value="Genomic_DNA"/>
</dbReference>
<dbReference type="HOGENOM" id="CLU_139247_0_0_1"/>
<dbReference type="SUPFAM" id="SSF46689">
    <property type="entry name" value="Homeodomain-like"/>
    <property type="match status" value="1"/>
</dbReference>
<dbReference type="Ensembl" id="ENSLOCT00000008350.1">
    <property type="protein sequence ID" value="ENSLOCP00000008340.1"/>
    <property type="gene ID" value="ENSLOCG00000006898.1"/>
</dbReference>
<feature type="region of interest" description="Disordered" evidence="1">
    <location>
        <begin position="126"/>
        <end position="163"/>
    </location>
</feature>
<name>W5MIY1_LEPOC</name>
<evidence type="ECO:0008006" key="4">
    <source>
        <dbReference type="Google" id="ProtNLM"/>
    </source>
</evidence>
<sequence>MGRNKDLTEFERGMIVGARLCGASLAQTARKVLKSRTTVCRVFKDWRTAQKRSTDRSRCGRKRLVSEEARRWLARLVESECERPSLTISSITDSLNAAQAQDKAVSARTVRRELRRLNFHTSRVSLVPYRRQSDGEPSDTGRETREETEGEEEDVAGMEEGKP</sequence>
<dbReference type="Bgee" id="ENSLOCG00000006898">
    <property type="expression patterns" value="Expressed in brain and 13 other cell types or tissues"/>
</dbReference>
<evidence type="ECO:0000313" key="3">
    <source>
        <dbReference type="Proteomes" id="UP000018468"/>
    </source>
</evidence>
<organism evidence="2 3">
    <name type="scientific">Lepisosteus oculatus</name>
    <name type="common">Spotted gar</name>
    <dbReference type="NCBI Taxonomy" id="7918"/>
    <lineage>
        <taxon>Eukaryota</taxon>
        <taxon>Metazoa</taxon>
        <taxon>Chordata</taxon>
        <taxon>Craniata</taxon>
        <taxon>Vertebrata</taxon>
        <taxon>Euteleostomi</taxon>
        <taxon>Actinopterygii</taxon>
        <taxon>Neopterygii</taxon>
        <taxon>Holostei</taxon>
        <taxon>Semionotiformes</taxon>
        <taxon>Lepisosteidae</taxon>
        <taxon>Lepisosteus</taxon>
    </lineage>
</organism>
<dbReference type="eggNOG" id="ENOG502RZ4M">
    <property type="taxonomic scope" value="Eukaryota"/>
</dbReference>
<reference evidence="2" key="3">
    <citation type="submission" date="2025-09" db="UniProtKB">
        <authorList>
            <consortium name="Ensembl"/>
        </authorList>
    </citation>
    <scope>IDENTIFICATION</scope>
</reference>
<dbReference type="InParanoid" id="W5MIY1"/>
<accession>W5MIY1</accession>
<dbReference type="OMA" id="VHREWCH"/>
<dbReference type="Proteomes" id="UP000018468">
    <property type="component" value="Linkage group LG26"/>
</dbReference>
<evidence type="ECO:0000256" key="1">
    <source>
        <dbReference type="SAM" id="MobiDB-lite"/>
    </source>
</evidence>
<reference evidence="3" key="1">
    <citation type="submission" date="2011-12" db="EMBL/GenBank/DDBJ databases">
        <title>The Draft Genome of Lepisosteus oculatus.</title>
        <authorList>
            <consortium name="The Broad Institute Genome Assembly &amp; Analysis Group"/>
            <consortium name="Computational R&amp;D Group"/>
            <consortium name="and Sequencing Platform"/>
            <person name="Di Palma F."/>
            <person name="Alfoldi J."/>
            <person name="Johnson J."/>
            <person name="Berlin A."/>
            <person name="Gnerre S."/>
            <person name="Jaffe D."/>
            <person name="MacCallum I."/>
            <person name="Young S."/>
            <person name="Walker B.J."/>
            <person name="Lander E.S."/>
            <person name="Lindblad-Toh K."/>
        </authorList>
    </citation>
    <scope>NUCLEOTIDE SEQUENCE [LARGE SCALE GENOMIC DNA]</scope>
</reference>
<protein>
    <recommendedName>
        <fullName evidence="4">Transposase Tc1-like domain-containing protein</fullName>
    </recommendedName>
</protein>
<dbReference type="GeneTree" id="ENSGT00940000169522"/>
<proteinExistence type="predicted"/>
<reference evidence="2" key="2">
    <citation type="submission" date="2025-08" db="UniProtKB">
        <authorList>
            <consortium name="Ensembl"/>
        </authorList>
    </citation>
    <scope>IDENTIFICATION</scope>
</reference>